<keyword evidence="3 7" id="KW-0812">Transmembrane</keyword>
<evidence type="ECO:0000256" key="5">
    <source>
        <dbReference type="ARBA" id="ARBA00023136"/>
    </source>
</evidence>
<dbReference type="NCBIfam" id="NF008630">
    <property type="entry name" value="PRK11618.1"/>
    <property type="match status" value="1"/>
</dbReference>
<feature type="transmembrane region" description="Helical" evidence="7">
    <location>
        <begin position="151"/>
        <end position="169"/>
    </location>
</feature>
<feature type="transmembrane region" description="Helical" evidence="7">
    <location>
        <begin position="279"/>
        <end position="312"/>
    </location>
</feature>
<dbReference type="Proteomes" id="UP000438182">
    <property type="component" value="Unassembled WGS sequence"/>
</dbReference>
<keyword evidence="9" id="KW-1185">Reference proteome</keyword>
<reference evidence="8 9" key="1">
    <citation type="submission" date="2019-12" db="EMBL/GenBank/DDBJ databases">
        <authorList>
            <person name="Kim Y.S."/>
        </authorList>
    </citation>
    <scope>NUCLEOTIDE SEQUENCE [LARGE SCALE GENOMIC DNA]</scope>
    <source>
        <strain evidence="8 9">MMS17-SY077</strain>
    </source>
</reference>
<dbReference type="Pfam" id="PF02653">
    <property type="entry name" value="BPD_transp_2"/>
    <property type="match status" value="1"/>
</dbReference>
<feature type="transmembrane region" description="Helical" evidence="7">
    <location>
        <begin position="71"/>
        <end position="92"/>
    </location>
</feature>
<feature type="transmembrane region" description="Helical" evidence="7">
    <location>
        <begin position="245"/>
        <end position="267"/>
    </location>
</feature>
<comment type="caution">
    <text evidence="8">The sequence shown here is derived from an EMBL/GenBank/DDBJ whole genome shotgun (WGS) entry which is preliminary data.</text>
</comment>
<evidence type="ECO:0000256" key="3">
    <source>
        <dbReference type="ARBA" id="ARBA00022692"/>
    </source>
</evidence>
<evidence type="ECO:0000256" key="1">
    <source>
        <dbReference type="ARBA" id="ARBA00004651"/>
    </source>
</evidence>
<organism evidence="8 9">
    <name type="scientific">Agromyces seonyuensis</name>
    <dbReference type="NCBI Taxonomy" id="2662446"/>
    <lineage>
        <taxon>Bacteria</taxon>
        <taxon>Bacillati</taxon>
        <taxon>Actinomycetota</taxon>
        <taxon>Actinomycetes</taxon>
        <taxon>Micrococcales</taxon>
        <taxon>Microbacteriaceae</taxon>
        <taxon>Agromyces</taxon>
    </lineage>
</organism>
<dbReference type="GO" id="GO:0022857">
    <property type="term" value="F:transmembrane transporter activity"/>
    <property type="evidence" value="ECO:0007669"/>
    <property type="project" value="InterPro"/>
</dbReference>
<feature type="transmembrane region" description="Helical" evidence="7">
    <location>
        <begin position="40"/>
        <end position="59"/>
    </location>
</feature>
<keyword evidence="4 7" id="KW-1133">Transmembrane helix</keyword>
<dbReference type="GO" id="GO:0005886">
    <property type="term" value="C:plasma membrane"/>
    <property type="evidence" value="ECO:0007669"/>
    <property type="project" value="UniProtKB-SubCell"/>
</dbReference>
<keyword evidence="5 7" id="KW-0472">Membrane</keyword>
<dbReference type="PANTHER" id="PTHR32196">
    <property type="entry name" value="ABC TRANSPORTER PERMEASE PROTEIN YPHD-RELATED-RELATED"/>
    <property type="match status" value="1"/>
</dbReference>
<gene>
    <name evidence="8" type="primary">yjfF</name>
    <name evidence="8" type="ORF">GB864_08270</name>
</gene>
<dbReference type="PANTHER" id="PTHR32196:SF63">
    <property type="entry name" value="INNER MEMBRANE ABC TRANSPORTER PERMEASE PROTEIN YJFF"/>
    <property type="match status" value="1"/>
</dbReference>
<dbReference type="InterPro" id="IPR001851">
    <property type="entry name" value="ABC_transp_permease"/>
</dbReference>
<accession>A0A6I4NWJ3</accession>
<feature type="transmembrane region" description="Helical" evidence="7">
    <location>
        <begin position="98"/>
        <end position="117"/>
    </location>
</feature>
<feature type="transmembrane region" description="Helical" evidence="7">
    <location>
        <begin position="124"/>
        <end position="145"/>
    </location>
</feature>
<feature type="transmembrane region" description="Helical" evidence="7">
    <location>
        <begin position="324"/>
        <end position="345"/>
    </location>
</feature>
<evidence type="ECO:0000313" key="8">
    <source>
        <dbReference type="EMBL" id="MWB98541.1"/>
    </source>
</evidence>
<evidence type="ECO:0000256" key="2">
    <source>
        <dbReference type="ARBA" id="ARBA00022475"/>
    </source>
</evidence>
<dbReference type="AlphaFoldDB" id="A0A6I4NWJ3"/>
<keyword evidence="2" id="KW-1003">Cell membrane</keyword>
<dbReference type="EMBL" id="WSTA01000029">
    <property type="protein sequence ID" value="MWB98541.1"/>
    <property type="molecule type" value="Genomic_DNA"/>
</dbReference>
<evidence type="ECO:0000256" key="7">
    <source>
        <dbReference type="SAM" id="Phobius"/>
    </source>
</evidence>
<proteinExistence type="predicted"/>
<dbReference type="CDD" id="cd06579">
    <property type="entry name" value="TM_PBP1_transp_AraH_like"/>
    <property type="match status" value="1"/>
</dbReference>
<comment type="subcellular location">
    <subcellularLocation>
        <location evidence="1">Cell membrane</location>
        <topology evidence="1">Multi-pass membrane protein</topology>
    </subcellularLocation>
</comment>
<feature type="transmembrane region" description="Helical" evidence="7">
    <location>
        <begin position="190"/>
        <end position="214"/>
    </location>
</feature>
<evidence type="ECO:0000256" key="4">
    <source>
        <dbReference type="ARBA" id="ARBA00022989"/>
    </source>
</evidence>
<dbReference type="RefSeq" id="WP_160423967.1">
    <property type="nucleotide sequence ID" value="NZ_WSTA01000029.1"/>
</dbReference>
<feature type="region of interest" description="Disordered" evidence="6">
    <location>
        <begin position="1"/>
        <end position="21"/>
    </location>
</feature>
<protein>
    <submittedName>
        <fullName evidence="8">Sugar ABC transporter permease YjfF</fullName>
    </submittedName>
</protein>
<evidence type="ECO:0000313" key="9">
    <source>
        <dbReference type="Proteomes" id="UP000438182"/>
    </source>
</evidence>
<name>A0A6I4NWJ3_9MICO</name>
<evidence type="ECO:0000256" key="6">
    <source>
        <dbReference type="SAM" id="MobiDB-lite"/>
    </source>
</evidence>
<sequence>MTATLEPTSVAPGGPDRQDGKPAVAARLRSALRVLISPKYGPVLITLALFVLLFIVGGVRYTNFFSAQVLLNLFVDNAYLIVLAVGMTFVILTGGIDLSVGAVVALSGMIAASLLQAGWGPEVVIPLILVLTSVLGLLVGLMIHVFDVQPFIATLAAMFLARGLCYVISQSSISITDPTFVQLAVTRIPLGGGASITPSVIIAVVVVAIAVWVLHRTRFGRTVYALGGSEQSGMLMGLPVARTKVLVYVVSGFCSGLAGVLFTFYTLSGYPLTAIGTELDAIAAVVIGGTLLTGGYGFVLGSVLGVLVLGLIQTIISFEGTLSSWWTKIFIGALLLVFIILQRVLTTRRR</sequence>